<accession>A0A4Q9VWV8</accession>
<evidence type="ECO:0000313" key="4">
    <source>
        <dbReference type="Proteomes" id="UP000292781"/>
    </source>
</evidence>
<evidence type="ECO:0000259" key="2">
    <source>
        <dbReference type="Pfam" id="PF05239"/>
    </source>
</evidence>
<organism evidence="3 4">
    <name type="scientific">Siculibacillus lacustris</name>
    <dbReference type="NCBI Taxonomy" id="1549641"/>
    <lineage>
        <taxon>Bacteria</taxon>
        <taxon>Pseudomonadati</taxon>
        <taxon>Pseudomonadota</taxon>
        <taxon>Alphaproteobacteria</taxon>
        <taxon>Hyphomicrobiales</taxon>
        <taxon>Ancalomicrobiaceae</taxon>
        <taxon>Siculibacillus</taxon>
    </lineage>
</organism>
<protein>
    <submittedName>
        <fullName evidence="3">PRC-barrel domain containing protein</fullName>
    </submittedName>
</protein>
<dbReference type="Proteomes" id="UP000292781">
    <property type="component" value="Unassembled WGS sequence"/>
</dbReference>
<dbReference type="PANTHER" id="PTHR36505">
    <property type="entry name" value="BLR1072 PROTEIN"/>
    <property type="match status" value="1"/>
</dbReference>
<dbReference type="Pfam" id="PF05239">
    <property type="entry name" value="PRC"/>
    <property type="match status" value="1"/>
</dbReference>
<dbReference type="SUPFAM" id="SSF50346">
    <property type="entry name" value="PRC-barrel domain"/>
    <property type="match status" value="1"/>
</dbReference>
<feature type="chain" id="PRO_5020606385" evidence="1">
    <location>
        <begin position="25"/>
        <end position="130"/>
    </location>
</feature>
<dbReference type="RefSeq" id="WP_131306462.1">
    <property type="nucleotide sequence ID" value="NZ_SJFN01000004.1"/>
</dbReference>
<dbReference type="OrthoDB" id="7818259at2"/>
<dbReference type="InterPro" id="IPR027275">
    <property type="entry name" value="PRC-brl_dom"/>
</dbReference>
<proteinExistence type="predicted"/>
<feature type="signal peptide" evidence="1">
    <location>
        <begin position="1"/>
        <end position="24"/>
    </location>
</feature>
<keyword evidence="1" id="KW-0732">Signal</keyword>
<comment type="caution">
    <text evidence="3">The sequence shown here is derived from an EMBL/GenBank/DDBJ whole genome shotgun (WGS) entry which is preliminary data.</text>
</comment>
<dbReference type="AlphaFoldDB" id="A0A4Q9VWV8"/>
<evidence type="ECO:0000313" key="3">
    <source>
        <dbReference type="EMBL" id="TBW40364.1"/>
    </source>
</evidence>
<dbReference type="Gene3D" id="2.30.30.240">
    <property type="entry name" value="PRC-barrel domain"/>
    <property type="match status" value="1"/>
</dbReference>
<evidence type="ECO:0000256" key="1">
    <source>
        <dbReference type="SAM" id="SignalP"/>
    </source>
</evidence>
<reference evidence="3 4" key="1">
    <citation type="submission" date="2019-02" db="EMBL/GenBank/DDBJ databases">
        <title>Siculibacillus lacustris gen. nov., sp. nov., a new rosette-forming bacterium isolated from a freshwater crater lake (Lake St. Ana, Romania).</title>
        <authorList>
            <person name="Felfoldi T."/>
            <person name="Marton Z."/>
            <person name="Szabo A."/>
            <person name="Mentes A."/>
            <person name="Boka K."/>
            <person name="Marialigeti K."/>
            <person name="Mathe I."/>
            <person name="Koncz M."/>
            <person name="Schumann P."/>
            <person name="Toth E."/>
        </authorList>
    </citation>
    <scope>NUCLEOTIDE SEQUENCE [LARGE SCALE GENOMIC DNA]</scope>
    <source>
        <strain evidence="3 4">SA-279</strain>
    </source>
</reference>
<dbReference type="InterPro" id="IPR011033">
    <property type="entry name" value="PRC_barrel-like_sf"/>
</dbReference>
<feature type="domain" description="PRC-barrel" evidence="2">
    <location>
        <begin position="48"/>
        <end position="112"/>
    </location>
</feature>
<gene>
    <name evidence="3" type="ORF">EYW49_04050</name>
</gene>
<name>A0A4Q9VWV8_9HYPH</name>
<keyword evidence="4" id="KW-1185">Reference proteome</keyword>
<dbReference type="EMBL" id="SJFN01000004">
    <property type="protein sequence ID" value="TBW40364.1"/>
    <property type="molecule type" value="Genomic_DNA"/>
</dbReference>
<dbReference type="PANTHER" id="PTHR36505:SF1">
    <property type="entry name" value="BLR1072 PROTEIN"/>
    <property type="match status" value="1"/>
</dbReference>
<sequence length="130" mass="13475">MKRIFTLLGATAVLATLATAPVFAQGAAQTVALIKVDTQTLATGWRTSKIVGAAVTNEAGDKVGSIDDLIVTPNEKVPFAVLSVGGFLGVGNKLVVVPYSSLNVVDKKLVLPGATKDSLKTLPEYTYATN</sequence>